<feature type="region of interest" description="Disordered" evidence="1">
    <location>
        <begin position="1"/>
        <end position="30"/>
    </location>
</feature>
<evidence type="ECO:0000313" key="2">
    <source>
        <dbReference type="EMBL" id="KRZ79102.1"/>
    </source>
</evidence>
<reference evidence="2 3" key="1">
    <citation type="submission" date="2015-01" db="EMBL/GenBank/DDBJ databases">
        <title>Evolution of Trichinella species and genotypes.</title>
        <authorList>
            <person name="Korhonen P.K."/>
            <person name="Edoardo P."/>
            <person name="Giuseppe L.R."/>
            <person name="Gasser R.B."/>
        </authorList>
    </citation>
    <scope>NUCLEOTIDE SEQUENCE [LARGE SCALE GENOMIC DNA]</scope>
    <source>
        <strain evidence="2">ISS1980</strain>
    </source>
</reference>
<keyword evidence="3" id="KW-1185">Reference proteome</keyword>
<organism evidence="2 3">
    <name type="scientific">Trichinella papuae</name>
    <dbReference type="NCBI Taxonomy" id="268474"/>
    <lineage>
        <taxon>Eukaryota</taxon>
        <taxon>Metazoa</taxon>
        <taxon>Ecdysozoa</taxon>
        <taxon>Nematoda</taxon>
        <taxon>Enoplea</taxon>
        <taxon>Dorylaimia</taxon>
        <taxon>Trichinellida</taxon>
        <taxon>Trichinellidae</taxon>
        <taxon>Trichinella</taxon>
    </lineage>
</organism>
<evidence type="ECO:0000256" key="1">
    <source>
        <dbReference type="SAM" id="MobiDB-lite"/>
    </source>
</evidence>
<evidence type="ECO:0000313" key="3">
    <source>
        <dbReference type="Proteomes" id="UP000054843"/>
    </source>
</evidence>
<proteinExistence type="predicted"/>
<comment type="caution">
    <text evidence="2">The sequence shown here is derived from an EMBL/GenBank/DDBJ whole genome shotgun (WGS) entry which is preliminary data.</text>
</comment>
<accession>A0A0V1N5U0</accession>
<protein>
    <submittedName>
        <fullName evidence="2">Uncharacterized protein</fullName>
    </submittedName>
</protein>
<gene>
    <name evidence="2" type="ORF">T10_7702</name>
</gene>
<feature type="compositionally biased region" description="Low complexity" evidence="1">
    <location>
        <begin position="21"/>
        <end position="30"/>
    </location>
</feature>
<sequence length="78" mass="8112">MTVAASCGGDTATNAAVARRSSSSTSKPSVLSSISACGQVSGGARNHVRPCHHFSELDRFVTLHPRLARSAGLFWVGQ</sequence>
<dbReference type="AlphaFoldDB" id="A0A0V1N5U0"/>
<dbReference type="Proteomes" id="UP000054843">
    <property type="component" value="Unassembled WGS sequence"/>
</dbReference>
<name>A0A0V1N5U0_9BILA</name>
<dbReference type="EMBL" id="JYDO01000008">
    <property type="protein sequence ID" value="KRZ79102.1"/>
    <property type="molecule type" value="Genomic_DNA"/>
</dbReference>